<dbReference type="Proteomes" id="UP000005336">
    <property type="component" value="Unassembled WGS sequence"/>
</dbReference>
<organism evidence="1 2">
    <name type="scientific">Neisseria wadsworthii 9715</name>
    <dbReference type="NCBI Taxonomy" id="1030841"/>
    <lineage>
        <taxon>Bacteria</taxon>
        <taxon>Pseudomonadati</taxon>
        <taxon>Pseudomonadota</taxon>
        <taxon>Betaproteobacteria</taxon>
        <taxon>Neisseriales</taxon>
        <taxon>Neisseriaceae</taxon>
        <taxon>Neisseria</taxon>
    </lineage>
</organism>
<evidence type="ECO:0008006" key="3">
    <source>
        <dbReference type="Google" id="ProtNLM"/>
    </source>
</evidence>
<dbReference type="HOGENOM" id="CLU_202948_0_0_4"/>
<keyword evidence="2" id="KW-1185">Reference proteome</keyword>
<dbReference type="AlphaFoldDB" id="G4CPF8"/>
<dbReference type="RefSeq" id="WP_009116121.1">
    <property type="nucleotide sequence ID" value="NZ_JH165159.1"/>
</dbReference>
<dbReference type="OrthoDB" id="9135527at2"/>
<dbReference type="Gene3D" id="1.10.260.40">
    <property type="entry name" value="lambda repressor-like DNA-binding domains"/>
    <property type="match status" value="1"/>
</dbReference>
<dbReference type="GO" id="GO:0003677">
    <property type="term" value="F:DNA binding"/>
    <property type="evidence" value="ECO:0007669"/>
    <property type="project" value="InterPro"/>
</dbReference>
<sequence length="67" mass="7469">MDWSAIIQDIQDAGYSQKQIAEFCGCSQGLISQIKNKHKKSNSKSRAAVSFQLGTSLLKMHQDIKAR</sequence>
<comment type="caution">
    <text evidence="1">The sequence shown here is derived from an EMBL/GenBank/DDBJ whole genome shotgun (WGS) entry which is preliminary data.</text>
</comment>
<gene>
    <name evidence="1" type="ORF">HMPREF9370_0979</name>
</gene>
<evidence type="ECO:0000313" key="1">
    <source>
        <dbReference type="EMBL" id="EGZ47898.1"/>
    </source>
</evidence>
<proteinExistence type="predicted"/>
<accession>G4CPF8</accession>
<evidence type="ECO:0000313" key="2">
    <source>
        <dbReference type="Proteomes" id="UP000005336"/>
    </source>
</evidence>
<dbReference type="SUPFAM" id="SSF47413">
    <property type="entry name" value="lambda repressor-like DNA-binding domains"/>
    <property type="match status" value="1"/>
</dbReference>
<dbReference type="InterPro" id="IPR010982">
    <property type="entry name" value="Lambda_DNA-bd_dom_sf"/>
</dbReference>
<dbReference type="STRING" id="1030841.HMPREF9370_0979"/>
<name>G4CPF8_9NEIS</name>
<protein>
    <recommendedName>
        <fullName evidence="3">XRE family transcriptional regulator</fullName>
    </recommendedName>
</protein>
<dbReference type="EMBL" id="AGAZ01000037">
    <property type="protein sequence ID" value="EGZ47898.1"/>
    <property type="molecule type" value="Genomic_DNA"/>
</dbReference>
<reference evidence="1 2" key="1">
    <citation type="submission" date="2011-06" db="EMBL/GenBank/DDBJ databases">
        <authorList>
            <person name="Muzny D."/>
            <person name="Qin X."/>
            <person name="Deng J."/>
            <person name="Jiang H."/>
            <person name="Liu Y."/>
            <person name="Qu J."/>
            <person name="Song X.-Z."/>
            <person name="Zhang L."/>
            <person name="Thornton R."/>
            <person name="Coyle M."/>
            <person name="Francisco L."/>
            <person name="Jackson L."/>
            <person name="Javaid M."/>
            <person name="Korchina V."/>
            <person name="Kovar C."/>
            <person name="Mata R."/>
            <person name="Mathew T."/>
            <person name="Ngo R."/>
            <person name="Nguyen L."/>
            <person name="Nguyen N."/>
            <person name="Okwuonu G."/>
            <person name="Ongeri F."/>
            <person name="Pham C."/>
            <person name="Simmons D."/>
            <person name="Wilczek-Boney K."/>
            <person name="Hale W."/>
            <person name="Jakkamsetti A."/>
            <person name="Pham P."/>
            <person name="Ruth R."/>
            <person name="San Lucas F."/>
            <person name="Warren J."/>
            <person name="Zhang J."/>
            <person name="Zhao Z."/>
            <person name="Zhou C."/>
            <person name="Zhu D."/>
            <person name="Lee S."/>
            <person name="Bess C."/>
            <person name="Blankenburg K."/>
            <person name="Forbes L."/>
            <person name="Fu Q."/>
            <person name="Gubbala S."/>
            <person name="Hirani K."/>
            <person name="Jayaseelan J.C."/>
            <person name="Lara F."/>
            <person name="Munidasa M."/>
            <person name="Palculict T."/>
            <person name="Patil S."/>
            <person name="Pu L.-L."/>
            <person name="Saada N."/>
            <person name="Tang L."/>
            <person name="Weissenberger G."/>
            <person name="Zhu Y."/>
            <person name="Hemphill L."/>
            <person name="Shang Y."/>
            <person name="Youmans B."/>
            <person name="Ayvaz T."/>
            <person name="Ross M."/>
            <person name="Santibanez J."/>
            <person name="Aqrawi P."/>
            <person name="Gross S."/>
            <person name="Joshi V."/>
            <person name="Fowler G."/>
            <person name="Nazareth L."/>
            <person name="Reid J."/>
            <person name="Worley K."/>
            <person name="Petrosino J."/>
            <person name="Highlander S."/>
            <person name="Gibbs R."/>
        </authorList>
    </citation>
    <scope>NUCLEOTIDE SEQUENCE [LARGE SCALE GENOMIC DNA]</scope>
    <source>
        <strain evidence="1 2">9715</strain>
    </source>
</reference>